<protein>
    <submittedName>
        <fullName evidence="1">Fatty acyl-CoA reductase 3-like</fullName>
    </submittedName>
</protein>
<dbReference type="OrthoDB" id="429813at2759"/>
<sequence>MATFRMYMKIRFLLPLEKLKWVMRLVELYEPYMLFKGIFDDNNAEELRRITRERFH</sequence>
<evidence type="ECO:0000313" key="2">
    <source>
        <dbReference type="Proteomes" id="UP000250321"/>
    </source>
</evidence>
<organism evidence="1 2">
    <name type="scientific">Prunus yedoensis var. nudiflora</name>
    <dbReference type="NCBI Taxonomy" id="2094558"/>
    <lineage>
        <taxon>Eukaryota</taxon>
        <taxon>Viridiplantae</taxon>
        <taxon>Streptophyta</taxon>
        <taxon>Embryophyta</taxon>
        <taxon>Tracheophyta</taxon>
        <taxon>Spermatophyta</taxon>
        <taxon>Magnoliopsida</taxon>
        <taxon>eudicotyledons</taxon>
        <taxon>Gunneridae</taxon>
        <taxon>Pentapetalae</taxon>
        <taxon>rosids</taxon>
        <taxon>fabids</taxon>
        <taxon>Rosales</taxon>
        <taxon>Rosaceae</taxon>
        <taxon>Amygdaloideae</taxon>
        <taxon>Amygdaleae</taxon>
        <taxon>Prunus</taxon>
    </lineage>
</organism>
<accession>A0A314ZFS0</accession>
<evidence type="ECO:0000313" key="1">
    <source>
        <dbReference type="EMBL" id="PQQ16384.1"/>
    </source>
</evidence>
<proteinExistence type="predicted"/>
<name>A0A314ZFS0_PRUYE</name>
<gene>
    <name evidence="1" type="ORF">Pyn_00930</name>
</gene>
<reference evidence="1 2" key="1">
    <citation type="submission" date="2018-02" db="EMBL/GenBank/DDBJ databases">
        <title>Draft genome of wild Prunus yedoensis var. nudiflora.</title>
        <authorList>
            <person name="Baek S."/>
            <person name="Kim J.-H."/>
            <person name="Choi K."/>
            <person name="Kim G.-B."/>
            <person name="Cho A."/>
            <person name="Jang H."/>
            <person name="Shin C.-H."/>
            <person name="Yu H.-J."/>
            <person name="Mun J.-H."/>
        </authorList>
    </citation>
    <scope>NUCLEOTIDE SEQUENCE [LARGE SCALE GENOMIC DNA]</scope>
    <source>
        <strain evidence="2">cv. Jeju island</strain>
        <tissue evidence="1">Leaf</tissue>
    </source>
</reference>
<dbReference type="EMBL" id="PJQY01000196">
    <property type="protein sequence ID" value="PQQ16384.1"/>
    <property type="molecule type" value="Genomic_DNA"/>
</dbReference>
<dbReference type="Proteomes" id="UP000250321">
    <property type="component" value="Unassembled WGS sequence"/>
</dbReference>
<keyword evidence="2" id="KW-1185">Reference proteome</keyword>
<dbReference type="AlphaFoldDB" id="A0A314ZFS0"/>
<dbReference type="STRING" id="2094558.A0A314ZFS0"/>
<comment type="caution">
    <text evidence="1">The sequence shown here is derived from an EMBL/GenBank/DDBJ whole genome shotgun (WGS) entry which is preliminary data.</text>
</comment>